<dbReference type="PANTHER" id="PTHR36306:SF1">
    <property type="entry name" value="ALPHA-AMYLASE-RELATED"/>
    <property type="match status" value="1"/>
</dbReference>
<dbReference type="Gene3D" id="3.20.110.20">
    <property type="match status" value="1"/>
</dbReference>
<dbReference type="InterPro" id="IPR052046">
    <property type="entry name" value="GH57_Enzymes"/>
</dbReference>
<dbReference type="GO" id="GO:0005975">
    <property type="term" value="P:carbohydrate metabolic process"/>
    <property type="evidence" value="ECO:0007669"/>
    <property type="project" value="InterPro"/>
</dbReference>
<organism evidence="4">
    <name type="scientific">marine sediment metagenome</name>
    <dbReference type="NCBI Taxonomy" id="412755"/>
    <lineage>
        <taxon>unclassified sequences</taxon>
        <taxon>metagenomes</taxon>
        <taxon>ecological metagenomes</taxon>
    </lineage>
</organism>
<dbReference type="InterPro" id="IPR011330">
    <property type="entry name" value="Glyco_hydro/deAcase_b/a-brl"/>
</dbReference>
<protein>
    <recommendedName>
        <fullName evidence="3">Glycoside hydrolase family 57 N-terminal domain-containing protein</fullName>
    </recommendedName>
</protein>
<evidence type="ECO:0000256" key="1">
    <source>
        <dbReference type="ARBA" id="ARBA00006821"/>
    </source>
</evidence>
<dbReference type="Pfam" id="PF03065">
    <property type="entry name" value="Glyco_hydro_57"/>
    <property type="match status" value="1"/>
</dbReference>
<dbReference type="InterPro" id="IPR004300">
    <property type="entry name" value="Glyco_hydro_57_N"/>
</dbReference>
<gene>
    <name evidence="4" type="ORF">S01H1_61707</name>
</gene>
<name>X0WZ64_9ZZZZ</name>
<comment type="similarity">
    <text evidence="1">Belongs to the glycosyl hydrolase 57 family.</text>
</comment>
<comment type="caution">
    <text evidence="4">The sequence shown here is derived from an EMBL/GenBank/DDBJ whole genome shotgun (WGS) entry which is preliminary data.</text>
</comment>
<sequence length="253" mass="30147">MRLNRFSVFNIGQNTDSFSTYFDRKLNKEIFEKVANKCYLPTNKLLLDLIHEFDGKFRMSFSLTGTFVEYCERFMPSVLDSFKELFHTGAVDLIEETYFHSLSSLFDELDEFEEQIKMHRQMIKRIFNYEPKVFRNTEAIYDNRIAKKIEELGYKGIITEGSERILGWRSPNFVYKPVNADLKVLLRNYKLSDDIGFRFSARDWPGFPLTADKYAYWMSRCEGDIVNLFMDYETFGEHQWTETGIFDFIRHLP</sequence>
<reference evidence="4" key="1">
    <citation type="journal article" date="2014" name="Front. Microbiol.">
        <title>High frequency of phylogenetically diverse reductive dehalogenase-homologous genes in deep subseafloor sedimentary metagenomes.</title>
        <authorList>
            <person name="Kawai M."/>
            <person name="Futagami T."/>
            <person name="Toyoda A."/>
            <person name="Takaki Y."/>
            <person name="Nishi S."/>
            <person name="Hori S."/>
            <person name="Arai W."/>
            <person name="Tsubouchi T."/>
            <person name="Morono Y."/>
            <person name="Uchiyama I."/>
            <person name="Ito T."/>
            <person name="Fujiyama A."/>
            <person name="Inagaki F."/>
            <person name="Takami H."/>
        </authorList>
    </citation>
    <scope>NUCLEOTIDE SEQUENCE</scope>
    <source>
        <strain evidence="4">Expedition CK06-06</strain>
    </source>
</reference>
<dbReference type="GO" id="GO:0003824">
    <property type="term" value="F:catalytic activity"/>
    <property type="evidence" value="ECO:0007669"/>
    <property type="project" value="InterPro"/>
</dbReference>
<dbReference type="AlphaFoldDB" id="X0WZ64"/>
<feature type="non-terminal residue" evidence="4">
    <location>
        <position position="253"/>
    </location>
</feature>
<accession>X0WZ64</accession>
<feature type="domain" description="Glycoside hydrolase family 57 N-terminal" evidence="3">
    <location>
        <begin position="18"/>
        <end position="253"/>
    </location>
</feature>
<evidence type="ECO:0000259" key="3">
    <source>
        <dbReference type="Pfam" id="PF03065"/>
    </source>
</evidence>
<dbReference type="CDD" id="cd10795">
    <property type="entry name" value="GH57N_MJA1_like"/>
    <property type="match status" value="1"/>
</dbReference>
<dbReference type="PANTHER" id="PTHR36306">
    <property type="entry name" value="ALPHA-AMYLASE-RELATED-RELATED"/>
    <property type="match status" value="1"/>
</dbReference>
<dbReference type="EMBL" id="BARS01040490">
    <property type="protein sequence ID" value="GAG36254.1"/>
    <property type="molecule type" value="Genomic_DNA"/>
</dbReference>
<keyword evidence="2" id="KW-0119">Carbohydrate metabolism</keyword>
<proteinExistence type="inferred from homology"/>
<evidence type="ECO:0000313" key="4">
    <source>
        <dbReference type="EMBL" id="GAG36254.1"/>
    </source>
</evidence>
<dbReference type="SUPFAM" id="SSF88713">
    <property type="entry name" value="Glycoside hydrolase/deacetylase"/>
    <property type="match status" value="1"/>
</dbReference>
<evidence type="ECO:0000256" key="2">
    <source>
        <dbReference type="ARBA" id="ARBA00023277"/>
    </source>
</evidence>